<evidence type="ECO:0000256" key="1">
    <source>
        <dbReference type="SAM" id="MobiDB-lite"/>
    </source>
</evidence>
<organism evidence="2 3">
    <name type="scientific">Ephemerocybe angulata</name>
    <dbReference type="NCBI Taxonomy" id="980116"/>
    <lineage>
        <taxon>Eukaryota</taxon>
        <taxon>Fungi</taxon>
        <taxon>Dikarya</taxon>
        <taxon>Basidiomycota</taxon>
        <taxon>Agaricomycotina</taxon>
        <taxon>Agaricomycetes</taxon>
        <taxon>Agaricomycetidae</taxon>
        <taxon>Agaricales</taxon>
        <taxon>Agaricineae</taxon>
        <taxon>Psathyrellaceae</taxon>
        <taxon>Ephemerocybe</taxon>
    </lineage>
</organism>
<name>A0A8H6MDT7_9AGAR</name>
<proteinExistence type="predicted"/>
<feature type="region of interest" description="Disordered" evidence="1">
    <location>
        <begin position="1"/>
        <end position="20"/>
    </location>
</feature>
<comment type="caution">
    <text evidence="2">The sequence shown here is derived from an EMBL/GenBank/DDBJ whole genome shotgun (WGS) entry which is preliminary data.</text>
</comment>
<protein>
    <submittedName>
        <fullName evidence="2">Uncharacterized protein</fullName>
    </submittedName>
</protein>
<sequence length="138" mass="14618">MSSTSVRTGSSPSSSWVSPPCSRRPTFANILVTSLSAWQGDRPHTLMASAQLAQVVDAFVASDGGARKEGGPYTGNTMVAIIERASIVVMSTLRHIGDTGLLEEGTEKVDEEGVEKWLAGGRSRVEDGVDSRSEPLKV</sequence>
<dbReference type="EMBL" id="JACGCI010000010">
    <property type="protein sequence ID" value="KAF6761421.1"/>
    <property type="molecule type" value="Genomic_DNA"/>
</dbReference>
<evidence type="ECO:0000313" key="3">
    <source>
        <dbReference type="Proteomes" id="UP000521943"/>
    </source>
</evidence>
<evidence type="ECO:0000313" key="2">
    <source>
        <dbReference type="EMBL" id="KAF6761421.1"/>
    </source>
</evidence>
<dbReference type="Proteomes" id="UP000521943">
    <property type="component" value="Unassembled WGS sequence"/>
</dbReference>
<dbReference type="AlphaFoldDB" id="A0A8H6MDT7"/>
<keyword evidence="3" id="KW-1185">Reference proteome</keyword>
<accession>A0A8H6MDT7</accession>
<reference evidence="2 3" key="1">
    <citation type="submission" date="2020-07" db="EMBL/GenBank/DDBJ databases">
        <title>Comparative genomics of pyrophilous fungi reveals a link between fire events and developmental genes.</title>
        <authorList>
            <consortium name="DOE Joint Genome Institute"/>
            <person name="Steindorff A.S."/>
            <person name="Carver A."/>
            <person name="Calhoun S."/>
            <person name="Stillman K."/>
            <person name="Liu H."/>
            <person name="Lipzen A."/>
            <person name="Pangilinan J."/>
            <person name="Labutti K."/>
            <person name="Bruns T.D."/>
            <person name="Grigoriev I.V."/>
        </authorList>
    </citation>
    <scope>NUCLEOTIDE SEQUENCE [LARGE SCALE GENOMIC DNA]</scope>
    <source>
        <strain evidence="2 3">CBS 144469</strain>
    </source>
</reference>
<gene>
    <name evidence="2" type="ORF">DFP72DRAFT_842958</name>
</gene>